<feature type="transmembrane region" description="Helical" evidence="1">
    <location>
        <begin position="135"/>
        <end position="156"/>
    </location>
</feature>
<proteinExistence type="predicted"/>
<organism evidence="2">
    <name type="scientific">freshwater metagenome</name>
    <dbReference type="NCBI Taxonomy" id="449393"/>
    <lineage>
        <taxon>unclassified sequences</taxon>
        <taxon>metagenomes</taxon>
        <taxon>ecological metagenomes</taxon>
    </lineage>
</organism>
<dbReference type="EMBL" id="CAFBLQ010000191">
    <property type="protein sequence ID" value="CAB4881838.1"/>
    <property type="molecule type" value="Genomic_DNA"/>
</dbReference>
<name>A0A6J7EJG7_9ZZZZ</name>
<accession>A0A6J7EJG7</accession>
<feature type="transmembrane region" description="Helical" evidence="1">
    <location>
        <begin position="168"/>
        <end position="186"/>
    </location>
</feature>
<evidence type="ECO:0000313" key="2">
    <source>
        <dbReference type="EMBL" id="CAB4881838.1"/>
    </source>
</evidence>
<evidence type="ECO:0000256" key="1">
    <source>
        <dbReference type="SAM" id="Phobius"/>
    </source>
</evidence>
<keyword evidence="1" id="KW-1133">Transmembrane helix</keyword>
<sequence>MAQKPRQIKMDQRGAMADMQALETRSDEELEREQKYRSAALAILGARAAERYDAKATRDYFQRSIAAARPQERMQIRRMADASLALAERRPDDLKQAVQRLGQEAPSRGQLFLLRVTGLLAPPAGSGILLKVRGYALVLGFLVTLIAIGWGITKVVALPFGGVSNVTAVWVGVLVIIAILAILFLFGRRRQARARAARGAARG</sequence>
<reference evidence="2" key="1">
    <citation type="submission" date="2020-05" db="EMBL/GenBank/DDBJ databases">
        <authorList>
            <person name="Chiriac C."/>
            <person name="Salcher M."/>
            <person name="Ghai R."/>
            <person name="Kavagutti S V."/>
        </authorList>
    </citation>
    <scope>NUCLEOTIDE SEQUENCE</scope>
</reference>
<protein>
    <submittedName>
        <fullName evidence="2">Unannotated protein</fullName>
    </submittedName>
</protein>
<gene>
    <name evidence="2" type="ORF">UFOPK3423_01422</name>
</gene>
<keyword evidence="1" id="KW-0472">Membrane</keyword>
<dbReference type="AlphaFoldDB" id="A0A6J7EJG7"/>
<keyword evidence="1" id="KW-0812">Transmembrane</keyword>